<dbReference type="PROSITE" id="PS00800">
    <property type="entry name" value="PECTINESTERASE_1"/>
    <property type="match status" value="1"/>
</dbReference>
<comment type="catalytic activity">
    <reaction evidence="10">
        <text>[(1-&gt;4)-alpha-D-galacturonosyl methyl ester](n) + n H2O = [(1-&gt;4)-alpha-D-galacturonosyl](n) + n methanol + n H(+)</text>
        <dbReference type="Rhea" id="RHEA:22380"/>
        <dbReference type="Rhea" id="RHEA-COMP:14570"/>
        <dbReference type="Rhea" id="RHEA-COMP:14573"/>
        <dbReference type="ChEBI" id="CHEBI:15377"/>
        <dbReference type="ChEBI" id="CHEBI:15378"/>
        <dbReference type="ChEBI" id="CHEBI:17790"/>
        <dbReference type="ChEBI" id="CHEBI:140522"/>
        <dbReference type="ChEBI" id="CHEBI:140523"/>
        <dbReference type="EC" id="3.1.1.11"/>
    </reaction>
</comment>
<dbReference type="OrthoDB" id="2019149at2759"/>
<evidence type="ECO:0000256" key="10">
    <source>
        <dbReference type="ARBA" id="ARBA00047928"/>
    </source>
</evidence>
<feature type="chain" id="PRO_5015452553" description="pectinesterase" evidence="12">
    <location>
        <begin position="21"/>
        <end position="776"/>
    </location>
</feature>
<accession>A0A2U1MMH2</accession>
<sequence>MMKSFLFLAVILFLSSGVYGYTKSEITSWCSQTPHPQPCEHFLGTNPNYGHIKQKPDFVKALLKVTLERAKHAGSHTFTLGPKCRNKHEKAAWADCLELYENTILKINKTVDPYKKCSQVDMQTWLSTALTNLETCRAGFAELGVRDNVWPLMNNNVSYLISNTLAMNKGGNSSYGAPSPKNSMFPNWVKPGVRKLLQSSTPQANVVVAQDGSGPKCRNKHEKAAWADCLELYENTIIKINKTVDPYKKCSQVDMQTWLSTALTNLETCRAGFAELGVRDNVWPLMNNNVSYLISNTLAMNKGGNSSYGAPSPKNSMFPNWVKPGVRKLLQSSTPQANVVVAQDGSGNYKTIGAAISAAAKRSGSGRYVIHVKAGVYKENIEIGTKLKNIMLLGDGIGKTIITGSKSVGGGSTTFKSATLAVVGDGFIGQGITVRNTASPQNHQAVALRSGSDLSVFYQCSFEGYQDTLYVHSNRQFYRECDIYGTVDFIFGNAAVVIQNCNIYARKPPNKTNTLTAQGRTDQNQNTGISIHNCRVTAAPDLQGVSGVKTYLGRPWKQYSRTIFLKSNLDSLIDPAGWMPWSGNFALNTLDYGEYMNTGPGSSTANRVNWKGYHVITSSTEASKFNVGNFISGGSWLPATNVPFTSGRTDQNQNTGISIHNCRVTAAPDLQGVSGVKTYLGRPWKQYSRTIFLKSNLDSLIDPAGWMPWSGNFALNTLDYGEYMNTGPGSSTANRVNWKGYHVITSSTEASKFTVGNFISGGSWLPTTNVPFTSGL</sequence>
<evidence type="ECO:0000256" key="11">
    <source>
        <dbReference type="PROSITE-ProRule" id="PRU10040"/>
    </source>
</evidence>
<dbReference type="NCBIfam" id="TIGR01614">
    <property type="entry name" value="PME_inhib"/>
    <property type="match status" value="2"/>
</dbReference>
<comment type="caution">
    <text evidence="14">The sequence shown here is derived from an EMBL/GenBank/DDBJ whole genome shotgun (WGS) entry which is preliminary data.</text>
</comment>
<evidence type="ECO:0000256" key="8">
    <source>
        <dbReference type="ARBA" id="ARBA00023085"/>
    </source>
</evidence>
<evidence type="ECO:0000313" key="15">
    <source>
        <dbReference type="Proteomes" id="UP000245207"/>
    </source>
</evidence>
<dbReference type="GO" id="GO:0004857">
    <property type="term" value="F:enzyme inhibitor activity"/>
    <property type="evidence" value="ECO:0007669"/>
    <property type="project" value="InterPro"/>
</dbReference>
<dbReference type="InterPro" id="IPR035513">
    <property type="entry name" value="Invertase/methylesterase_inhib"/>
</dbReference>
<evidence type="ECO:0000256" key="9">
    <source>
        <dbReference type="ARBA" id="ARBA00023316"/>
    </source>
</evidence>
<evidence type="ECO:0000313" key="14">
    <source>
        <dbReference type="EMBL" id="PWA62455.1"/>
    </source>
</evidence>
<keyword evidence="12" id="KW-0732">Signal</keyword>
<dbReference type="InterPro" id="IPR006501">
    <property type="entry name" value="Pectinesterase_inhib_dom"/>
</dbReference>
<evidence type="ECO:0000256" key="12">
    <source>
        <dbReference type="SAM" id="SignalP"/>
    </source>
</evidence>
<keyword evidence="9" id="KW-0961">Cell wall biogenesis/degradation</keyword>
<reference evidence="14 15" key="1">
    <citation type="journal article" date="2018" name="Mol. Plant">
        <title>The genome of Artemisia annua provides insight into the evolution of Asteraceae family and artemisinin biosynthesis.</title>
        <authorList>
            <person name="Shen Q."/>
            <person name="Zhang L."/>
            <person name="Liao Z."/>
            <person name="Wang S."/>
            <person name="Yan T."/>
            <person name="Shi P."/>
            <person name="Liu M."/>
            <person name="Fu X."/>
            <person name="Pan Q."/>
            <person name="Wang Y."/>
            <person name="Lv Z."/>
            <person name="Lu X."/>
            <person name="Zhang F."/>
            <person name="Jiang W."/>
            <person name="Ma Y."/>
            <person name="Chen M."/>
            <person name="Hao X."/>
            <person name="Li L."/>
            <person name="Tang Y."/>
            <person name="Lv G."/>
            <person name="Zhou Y."/>
            <person name="Sun X."/>
            <person name="Brodelius P.E."/>
            <person name="Rose J.K.C."/>
            <person name="Tang K."/>
        </authorList>
    </citation>
    <scope>NUCLEOTIDE SEQUENCE [LARGE SCALE GENOMIC DNA]</scope>
    <source>
        <strain evidence="15">cv. Huhao1</strain>
        <tissue evidence="14">Leaf</tissue>
    </source>
</reference>
<dbReference type="SMART" id="SM00856">
    <property type="entry name" value="PMEI"/>
    <property type="match status" value="2"/>
</dbReference>
<feature type="domain" description="Pectinesterase inhibitor" evidence="13">
    <location>
        <begin position="21"/>
        <end position="167"/>
    </location>
</feature>
<dbReference type="AlphaFoldDB" id="A0A2U1MMH2"/>
<protein>
    <recommendedName>
        <fullName evidence="5">pectinesterase</fullName>
        <ecNumber evidence="5">3.1.1.11</ecNumber>
    </recommendedName>
</protein>
<dbReference type="EC" id="3.1.1.11" evidence="5"/>
<gene>
    <name evidence="14" type="ORF">CTI12_AA194010</name>
</gene>
<evidence type="ECO:0000256" key="1">
    <source>
        <dbReference type="ARBA" id="ARBA00004191"/>
    </source>
</evidence>
<dbReference type="FunFam" id="2.160.20.10:FF:000001">
    <property type="entry name" value="Pectinesterase"/>
    <property type="match status" value="1"/>
</dbReference>
<evidence type="ECO:0000259" key="13">
    <source>
        <dbReference type="SMART" id="SM00856"/>
    </source>
</evidence>
<dbReference type="GO" id="GO:0030599">
    <property type="term" value="F:pectinesterase activity"/>
    <property type="evidence" value="ECO:0007669"/>
    <property type="project" value="UniProtKB-EC"/>
</dbReference>
<evidence type="ECO:0000256" key="3">
    <source>
        <dbReference type="ARBA" id="ARBA00006027"/>
    </source>
</evidence>
<dbReference type="InterPro" id="IPR011050">
    <property type="entry name" value="Pectin_lyase_fold/virulence"/>
</dbReference>
<keyword evidence="15" id="KW-1185">Reference proteome</keyword>
<comment type="pathway">
    <text evidence="2">Glycan metabolism; pectin degradation; 2-dehydro-3-deoxy-D-gluconate from pectin: step 1/5.</text>
</comment>
<organism evidence="14 15">
    <name type="scientific">Artemisia annua</name>
    <name type="common">Sweet wormwood</name>
    <dbReference type="NCBI Taxonomy" id="35608"/>
    <lineage>
        <taxon>Eukaryota</taxon>
        <taxon>Viridiplantae</taxon>
        <taxon>Streptophyta</taxon>
        <taxon>Embryophyta</taxon>
        <taxon>Tracheophyta</taxon>
        <taxon>Spermatophyta</taxon>
        <taxon>Magnoliopsida</taxon>
        <taxon>eudicotyledons</taxon>
        <taxon>Gunneridae</taxon>
        <taxon>Pentapetalae</taxon>
        <taxon>asterids</taxon>
        <taxon>campanulids</taxon>
        <taxon>Asterales</taxon>
        <taxon>Asteraceae</taxon>
        <taxon>Asteroideae</taxon>
        <taxon>Anthemideae</taxon>
        <taxon>Artemisiinae</taxon>
        <taxon>Artemisia</taxon>
    </lineage>
</organism>
<dbReference type="SUPFAM" id="SSF101148">
    <property type="entry name" value="Plant invertase/pectin methylesterase inhibitor"/>
    <property type="match status" value="2"/>
</dbReference>
<dbReference type="CDD" id="cd15798">
    <property type="entry name" value="PMEI-like_3"/>
    <property type="match status" value="2"/>
</dbReference>
<keyword evidence="6" id="KW-0134">Cell wall</keyword>
<dbReference type="Proteomes" id="UP000245207">
    <property type="component" value="Unassembled WGS sequence"/>
</dbReference>
<evidence type="ECO:0000256" key="5">
    <source>
        <dbReference type="ARBA" id="ARBA00013229"/>
    </source>
</evidence>
<dbReference type="Gene3D" id="2.160.20.10">
    <property type="entry name" value="Single-stranded right-handed beta-helix, Pectin lyase-like"/>
    <property type="match status" value="2"/>
</dbReference>
<dbReference type="Pfam" id="PF04043">
    <property type="entry name" value="PMEI"/>
    <property type="match status" value="2"/>
</dbReference>
<dbReference type="PANTHER" id="PTHR31707">
    <property type="entry name" value="PECTINESTERASE"/>
    <property type="match status" value="1"/>
</dbReference>
<dbReference type="Gene3D" id="1.20.140.40">
    <property type="entry name" value="Invertase/pectin methylesterase inhibitor family protein"/>
    <property type="match status" value="2"/>
</dbReference>
<keyword evidence="8" id="KW-0063">Aspartyl esterase</keyword>
<dbReference type="InterPro" id="IPR033131">
    <property type="entry name" value="Pectinesterase_Asp_AS"/>
</dbReference>
<evidence type="ECO:0000256" key="6">
    <source>
        <dbReference type="ARBA" id="ARBA00022512"/>
    </source>
</evidence>
<feature type="signal peptide" evidence="12">
    <location>
        <begin position="1"/>
        <end position="20"/>
    </location>
</feature>
<dbReference type="InterPro" id="IPR018040">
    <property type="entry name" value="Pectinesterase_Tyr_AS"/>
</dbReference>
<dbReference type="InterPro" id="IPR000070">
    <property type="entry name" value="Pectinesterase_cat"/>
</dbReference>
<dbReference type="SUPFAM" id="SSF51126">
    <property type="entry name" value="Pectin lyase-like"/>
    <property type="match status" value="2"/>
</dbReference>
<comment type="subcellular location">
    <subcellularLocation>
        <location evidence="1">Secreted</location>
        <location evidence="1">Cell wall</location>
    </subcellularLocation>
</comment>
<proteinExistence type="inferred from homology"/>
<comment type="similarity">
    <text evidence="4">In the C-terminal section; belongs to the pectinesterase family.</text>
</comment>
<dbReference type="UniPathway" id="UPA00545">
    <property type="reaction ID" value="UER00823"/>
</dbReference>
<comment type="similarity">
    <text evidence="3">In the N-terminal section; belongs to the PMEI family.</text>
</comment>
<dbReference type="GO" id="GO:0045490">
    <property type="term" value="P:pectin catabolic process"/>
    <property type="evidence" value="ECO:0007669"/>
    <property type="project" value="UniProtKB-UniPathway"/>
</dbReference>
<dbReference type="EMBL" id="PKPP01004867">
    <property type="protein sequence ID" value="PWA62455.1"/>
    <property type="molecule type" value="Genomic_DNA"/>
</dbReference>
<evidence type="ECO:0000256" key="2">
    <source>
        <dbReference type="ARBA" id="ARBA00005184"/>
    </source>
</evidence>
<feature type="active site" evidence="11">
    <location>
        <position position="488"/>
    </location>
</feature>
<keyword evidence="7" id="KW-0378">Hydrolase</keyword>
<dbReference type="InterPro" id="IPR012334">
    <property type="entry name" value="Pectin_lyas_fold"/>
</dbReference>
<dbReference type="STRING" id="35608.A0A2U1MMH2"/>
<evidence type="ECO:0000256" key="7">
    <source>
        <dbReference type="ARBA" id="ARBA00022801"/>
    </source>
</evidence>
<evidence type="ECO:0000256" key="4">
    <source>
        <dbReference type="ARBA" id="ARBA00007786"/>
    </source>
</evidence>
<feature type="domain" description="Pectinesterase inhibitor" evidence="13">
    <location>
        <begin position="171"/>
        <end position="300"/>
    </location>
</feature>
<dbReference type="Pfam" id="PF01095">
    <property type="entry name" value="Pectinesterase"/>
    <property type="match status" value="2"/>
</dbReference>
<dbReference type="GO" id="GO:0042545">
    <property type="term" value="P:cell wall modification"/>
    <property type="evidence" value="ECO:0007669"/>
    <property type="project" value="InterPro"/>
</dbReference>
<dbReference type="PROSITE" id="PS00503">
    <property type="entry name" value="PECTINESTERASE_2"/>
    <property type="match status" value="1"/>
</dbReference>
<keyword evidence="6" id="KW-0964">Secreted</keyword>
<name>A0A2U1MMH2_ARTAN</name>